<gene>
    <name evidence="1" type="ORF">ALP48_00150</name>
</gene>
<name>A0A0Q0C0Z4_PSESX</name>
<sequence length="95" mass="10561">MSNSNDLRVSRELLNTACNGSWQEQAYALNQLRALVAQPADHQAEQMACMPVERCYDVRAKMIIAFNEAKNAGGDLDDQLDAAYKSALRFSPNPQ</sequence>
<evidence type="ECO:0000313" key="2">
    <source>
        <dbReference type="Proteomes" id="UP000268096"/>
    </source>
</evidence>
<protein>
    <submittedName>
        <fullName evidence="1">Uncharacterized protein</fullName>
    </submittedName>
</protein>
<dbReference type="Proteomes" id="UP000268096">
    <property type="component" value="Unassembled WGS sequence"/>
</dbReference>
<proteinExistence type="predicted"/>
<organism evidence="1 2">
    <name type="scientific">Pseudomonas syringae pv. solidagae</name>
    <dbReference type="NCBI Taxonomy" id="264458"/>
    <lineage>
        <taxon>Bacteria</taxon>
        <taxon>Pseudomonadati</taxon>
        <taxon>Pseudomonadota</taxon>
        <taxon>Gammaproteobacteria</taxon>
        <taxon>Pseudomonadales</taxon>
        <taxon>Pseudomonadaceae</taxon>
        <taxon>Pseudomonas</taxon>
        <taxon>Pseudomonas syringae</taxon>
    </lineage>
</organism>
<evidence type="ECO:0000313" key="1">
    <source>
        <dbReference type="EMBL" id="RMT48338.1"/>
    </source>
</evidence>
<comment type="caution">
    <text evidence="1">The sequence shown here is derived from an EMBL/GenBank/DDBJ whole genome shotgun (WGS) entry which is preliminary data.</text>
</comment>
<dbReference type="AlphaFoldDB" id="A0A0Q0C0Z4"/>
<accession>A0A0Q0C0Z4</accession>
<dbReference type="RefSeq" id="WP_057458401.1">
    <property type="nucleotide sequence ID" value="NZ_LJRH01000365.1"/>
</dbReference>
<dbReference type="EMBL" id="RBTH01000112">
    <property type="protein sequence ID" value="RMT48338.1"/>
    <property type="molecule type" value="Genomic_DNA"/>
</dbReference>
<reference evidence="1 2" key="1">
    <citation type="submission" date="2018-08" db="EMBL/GenBank/DDBJ databases">
        <title>Recombination of ecologically and evolutionarily significant loci maintains genetic cohesion in the Pseudomonas syringae species complex.</title>
        <authorList>
            <person name="Dillon M."/>
            <person name="Thakur S."/>
            <person name="Almeida R.N.D."/>
            <person name="Weir B.S."/>
            <person name="Guttman D.S."/>
        </authorList>
    </citation>
    <scope>NUCLEOTIDE SEQUENCE [LARGE SCALE GENOMIC DNA]</scope>
    <source>
        <strain evidence="1 2">ICMP 16926</strain>
    </source>
</reference>